<sequence>MSVLGILGTVHIEEMRKEYNYSLKRMEELIEEFKPDIICGEVRPEDWEKYCSNNKYEGYLGPSEYRKLIIPLCEKNGIKFIPVDWFTDDLVGYDYFEGKTGAELTNLEQQFNSLMAMIIKSAKNSKIPFNSLEFNDLVEKKEDFMNIVNPELHKVCWVRRNKIMVERIKDALEGNEGKRVLCTVGAEHNYYYYKNLQHSNWEIIYPIK</sequence>
<protein>
    <recommendedName>
        <fullName evidence="2">Haem-binding uptake Tiki superfamily ChaN domain-containing protein</fullName>
    </recommendedName>
</protein>
<name>A0A645D626_9ZZZZ</name>
<accession>A0A645D626</accession>
<dbReference type="AlphaFoldDB" id="A0A645D626"/>
<comment type="caution">
    <text evidence="1">The sequence shown here is derived from an EMBL/GenBank/DDBJ whole genome shotgun (WGS) entry which is preliminary data.</text>
</comment>
<proteinExistence type="predicted"/>
<evidence type="ECO:0000313" key="1">
    <source>
        <dbReference type="EMBL" id="MPM84655.1"/>
    </source>
</evidence>
<evidence type="ECO:0008006" key="2">
    <source>
        <dbReference type="Google" id="ProtNLM"/>
    </source>
</evidence>
<dbReference type="EMBL" id="VSSQ01033147">
    <property type="protein sequence ID" value="MPM84655.1"/>
    <property type="molecule type" value="Genomic_DNA"/>
</dbReference>
<reference evidence="1" key="1">
    <citation type="submission" date="2019-08" db="EMBL/GenBank/DDBJ databases">
        <authorList>
            <person name="Kucharzyk K."/>
            <person name="Murdoch R.W."/>
            <person name="Higgins S."/>
            <person name="Loffler F."/>
        </authorList>
    </citation>
    <scope>NUCLEOTIDE SEQUENCE</scope>
</reference>
<organism evidence="1">
    <name type="scientific">bioreactor metagenome</name>
    <dbReference type="NCBI Taxonomy" id="1076179"/>
    <lineage>
        <taxon>unclassified sequences</taxon>
        <taxon>metagenomes</taxon>
        <taxon>ecological metagenomes</taxon>
    </lineage>
</organism>
<gene>
    <name evidence="1" type="ORF">SDC9_131728</name>
</gene>